<proteinExistence type="predicted"/>
<keyword evidence="1" id="KW-0472">Membrane</keyword>
<gene>
    <name evidence="2" type="ORF">KS407_03595</name>
</gene>
<dbReference type="Proteomes" id="UP000790580">
    <property type="component" value="Unassembled WGS sequence"/>
</dbReference>
<name>A0ABS6JPQ0_9BACI</name>
<comment type="caution">
    <text evidence="2">The sequence shown here is derived from an EMBL/GenBank/DDBJ whole genome shotgun (WGS) entry which is preliminary data.</text>
</comment>
<protein>
    <submittedName>
        <fullName evidence="2">Uncharacterized protein</fullName>
    </submittedName>
</protein>
<sequence>MNFFDLNLLTLLIPYIFLYLAAIGESFQIYFCKGVYRKYFMMFELLGAMGGLLVLYYYYEVIREEAIPPFFTFIFLVVGVILFFPKRKKRREFAIHNINKQVFLTKLEKALYMNGFKFKVDDGTMAEDKPVYRLADKRGVIKVKWLNSILSNDQTVTLEYRISKKDWELEQFFEDIIITLRAGREDISMSFRRKLLARSILLLLPAFLLIIIIM</sequence>
<evidence type="ECO:0000313" key="2">
    <source>
        <dbReference type="EMBL" id="MBU9720527.1"/>
    </source>
</evidence>
<keyword evidence="1" id="KW-0812">Transmembrane</keyword>
<feature type="transmembrane region" description="Helical" evidence="1">
    <location>
        <begin position="65"/>
        <end position="84"/>
    </location>
</feature>
<feature type="transmembrane region" description="Helical" evidence="1">
    <location>
        <begin position="39"/>
        <end position="59"/>
    </location>
</feature>
<feature type="transmembrane region" description="Helical" evidence="1">
    <location>
        <begin position="12"/>
        <end position="32"/>
    </location>
</feature>
<dbReference type="EMBL" id="JAHQCR010000017">
    <property type="protein sequence ID" value="MBU9720527.1"/>
    <property type="molecule type" value="Genomic_DNA"/>
</dbReference>
<keyword evidence="3" id="KW-1185">Reference proteome</keyword>
<evidence type="ECO:0000256" key="1">
    <source>
        <dbReference type="SAM" id="Phobius"/>
    </source>
</evidence>
<evidence type="ECO:0000313" key="3">
    <source>
        <dbReference type="Proteomes" id="UP000790580"/>
    </source>
</evidence>
<organism evidence="2 3">
    <name type="scientific">Evansella alkalicola</name>
    <dbReference type="NCBI Taxonomy" id="745819"/>
    <lineage>
        <taxon>Bacteria</taxon>
        <taxon>Bacillati</taxon>
        <taxon>Bacillota</taxon>
        <taxon>Bacilli</taxon>
        <taxon>Bacillales</taxon>
        <taxon>Bacillaceae</taxon>
        <taxon>Evansella</taxon>
    </lineage>
</organism>
<accession>A0ABS6JPQ0</accession>
<dbReference type="RefSeq" id="WP_088075879.1">
    <property type="nucleotide sequence ID" value="NZ_JAHQCR010000017.1"/>
</dbReference>
<keyword evidence="1" id="KW-1133">Transmembrane helix</keyword>
<reference evidence="2 3" key="1">
    <citation type="submission" date="2021-06" db="EMBL/GenBank/DDBJ databases">
        <title>Bacillus sp. RD4P76, an endophyte from a halophyte.</title>
        <authorList>
            <person name="Sun J.-Q."/>
        </authorList>
    </citation>
    <scope>NUCLEOTIDE SEQUENCE [LARGE SCALE GENOMIC DNA]</scope>
    <source>
        <strain evidence="2 3">JCM 17098</strain>
    </source>
</reference>
<feature type="transmembrane region" description="Helical" evidence="1">
    <location>
        <begin position="195"/>
        <end position="213"/>
    </location>
</feature>